<keyword evidence="1" id="KW-0560">Oxidoreductase</keyword>
<dbReference type="Pfam" id="PF00106">
    <property type="entry name" value="adh_short"/>
    <property type="match status" value="1"/>
</dbReference>
<dbReference type="Gene3D" id="3.40.50.720">
    <property type="entry name" value="NAD(P)-binding Rossmann-like Domain"/>
    <property type="match status" value="1"/>
</dbReference>
<dbReference type="SUPFAM" id="SSF51735">
    <property type="entry name" value="NAD(P)-binding Rossmann-fold domains"/>
    <property type="match status" value="1"/>
</dbReference>
<reference evidence="3 4" key="1">
    <citation type="submission" date="2016-11" db="EMBL/GenBank/DDBJ databases">
        <authorList>
            <person name="Jaros S."/>
            <person name="Januszkiewicz K."/>
            <person name="Wedrychowicz H."/>
        </authorList>
    </citation>
    <scope>NUCLEOTIDE SEQUENCE [LARGE SCALE GENOMIC DNA]</scope>
    <source>
        <strain evidence="3 4">DSM 21425</strain>
    </source>
</reference>
<dbReference type="InterPro" id="IPR002347">
    <property type="entry name" value="SDR_fam"/>
</dbReference>
<dbReference type="PANTHER" id="PTHR43157">
    <property type="entry name" value="PHOSPHATIDYLINOSITOL-GLYCAN BIOSYNTHESIS CLASS F PROTEIN-RELATED"/>
    <property type="match status" value="1"/>
</dbReference>
<dbReference type="PRINTS" id="PR00081">
    <property type="entry name" value="GDHRDH"/>
</dbReference>
<evidence type="ECO:0000313" key="3">
    <source>
        <dbReference type="EMBL" id="SHI83735.1"/>
    </source>
</evidence>
<accession>A0A1M6EE33</accession>
<dbReference type="AlphaFoldDB" id="A0A1M6EE33"/>
<dbReference type="RefSeq" id="WP_073150208.1">
    <property type="nucleotide sequence ID" value="NZ_FQYY01000005.1"/>
</dbReference>
<dbReference type="PRINTS" id="PR00080">
    <property type="entry name" value="SDRFAMILY"/>
</dbReference>
<protein>
    <submittedName>
        <fullName evidence="3">NAD(P)-dependent dehydrogenase, short-chain alcohol dehydrogenase family</fullName>
    </submittedName>
</protein>
<gene>
    <name evidence="3" type="ORF">SAMN04488096_10544</name>
</gene>
<dbReference type="STRING" id="579105.SAMN04488096_10544"/>
<evidence type="ECO:0000256" key="2">
    <source>
        <dbReference type="RuleBase" id="RU000363"/>
    </source>
</evidence>
<evidence type="ECO:0000256" key="1">
    <source>
        <dbReference type="ARBA" id="ARBA00023002"/>
    </source>
</evidence>
<dbReference type="OrthoDB" id="597510at2"/>
<proteinExistence type="inferred from homology"/>
<dbReference type="GO" id="GO:0016491">
    <property type="term" value="F:oxidoreductase activity"/>
    <property type="evidence" value="ECO:0007669"/>
    <property type="project" value="UniProtKB-KW"/>
</dbReference>
<name>A0A1M6EE33_9FLAO</name>
<organism evidence="3 4">
    <name type="scientific">Mesonia phycicola</name>
    <dbReference type="NCBI Taxonomy" id="579105"/>
    <lineage>
        <taxon>Bacteria</taxon>
        <taxon>Pseudomonadati</taxon>
        <taxon>Bacteroidota</taxon>
        <taxon>Flavobacteriia</taxon>
        <taxon>Flavobacteriales</taxon>
        <taxon>Flavobacteriaceae</taxon>
        <taxon>Mesonia</taxon>
    </lineage>
</organism>
<dbReference type="NCBIfam" id="NF004846">
    <property type="entry name" value="PRK06197.1"/>
    <property type="match status" value="1"/>
</dbReference>
<evidence type="ECO:0000313" key="4">
    <source>
        <dbReference type="Proteomes" id="UP000184225"/>
    </source>
</evidence>
<dbReference type="Proteomes" id="UP000184225">
    <property type="component" value="Unassembled WGS sequence"/>
</dbReference>
<sequence>MTNTTGNKIALVTGANTGLGFETTKFLAEKGIQVIMACRNIDKAKEAKQKIVNVYPKANLVILPLDLASLSSVNEFAEEVKQNFSHLDILVNNAGLMFPPYEKTEDGFELQFGINYLGHFLLTGLLIELLEKSAFGGRVVNLSSLAHKWGDIYFEDLQFEKEYDKQKAYGQSKLACLMFAYELDRRLKKTNSSILSVVAHPGLSRTGLFQYLSGFYKIFIPFVYPFTQSAACGAQSQIKAALDKSLIGGEYIGPSGFQEFSGDPTIVSSNYISKDEVKAKRLWKISEKLVGINYL</sequence>
<dbReference type="PANTHER" id="PTHR43157:SF31">
    <property type="entry name" value="PHOSPHATIDYLINOSITOL-GLYCAN BIOSYNTHESIS CLASS F PROTEIN"/>
    <property type="match status" value="1"/>
</dbReference>
<dbReference type="InterPro" id="IPR036291">
    <property type="entry name" value="NAD(P)-bd_dom_sf"/>
</dbReference>
<keyword evidence="4" id="KW-1185">Reference proteome</keyword>
<dbReference type="EMBL" id="FQYY01000005">
    <property type="protein sequence ID" value="SHI83735.1"/>
    <property type="molecule type" value="Genomic_DNA"/>
</dbReference>
<dbReference type="CDD" id="cd05327">
    <property type="entry name" value="retinol-DH_like_SDR_c_like"/>
    <property type="match status" value="1"/>
</dbReference>
<comment type="similarity">
    <text evidence="2">Belongs to the short-chain dehydrogenases/reductases (SDR) family.</text>
</comment>